<evidence type="ECO:0000313" key="3">
    <source>
        <dbReference type="EMBL" id="SVA46751.1"/>
    </source>
</evidence>
<organism evidence="3">
    <name type="scientific">marine metagenome</name>
    <dbReference type="NCBI Taxonomy" id="408172"/>
    <lineage>
        <taxon>unclassified sequences</taxon>
        <taxon>metagenomes</taxon>
        <taxon>ecological metagenomes</taxon>
    </lineage>
</organism>
<accession>A0A381W305</accession>
<dbReference type="GO" id="GO:0009030">
    <property type="term" value="F:thiamine-phosphate kinase activity"/>
    <property type="evidence" value="ECO:0007669"/>
    <property type="project" value="InterPro"/>
</dbReference>
<dbReference type="InterPro" id="IPR010918">
    <property type="entry name" value="PurM-like_C_dom"/>
</dbReference>
<dbReference type="Gene3D" id="3.30.1330.10">
    <property type="entry name" value="PurM-like, N-terminal domain"/>
    <property type="match status" value="1"/>
</dbReference>
<evidence type="ECO:0008006" key="4">
    <source>
        <dbReference type="Google" id="ProtNLM"/>
    </source>
</evidence>
<dbReference type="EMBL" id="UINC01010517">
    <property type="protein sequence ID" value="SVA46751.1"/>
    <property type="molecule type" value="Genomic_DNA"/>
</dbReference>
<sequence length="320" mass="34670">MPSNKEIEIIEALKASTSLSPENVILGIGDDAAVTSVESGYQLVTATDVIVSGSHYPEGINPQAIGHRSLAVNLSDIAAMGATPVWANLIFSVPVIAKEWVDKFILGFASLANEYNIALIGGDTVRGPEFFAVSLQGIVADNQYISRAGAQLGDSIYVSGCLGSASYGREIIEQDKVTPINQPLVKKFLYPIPRVKQAKELNKLASSMIDLSDGLYCDLGKILSASGKGAWIDVSKLPISETLNDSLGREKSIEKALVGGDDYELCFTVPKIRQKEFNLLTQSIKEIEYTYIGEITSENELKLLDQENEYSLTGNPFSHF</sequence>
<dbReference type="NCBIfam" id="TIGR01379">
    <property type="entry name" value="thiL"/>
    <property type="match status" value="1"/>
</dbReference>
<dbReference type="SUPFAM" id="SSF55326">
    <property type="entry name" value="PurM N-terminal domain-like"/>
    <property type="match status" value="1"/>
</dbReference>
<dbReference type="CDD" id="cd02194">
    <property type="entry name" value="ThiL"/>
    <property type="match status" value="1"/>
</dbReference>
<dbReference type="InterPro" id="IPR036921">
    <property type="entry name" value="PurM-like_N_sf"/>
</dbReference>
<protein>
    <recommendedName>
        <fullName evidence="4">PurM-like N-terminal domain-containing protein</fullName>
    </recommendedName>
</protein>
<feature type="domain" description="PurM-like C-terminal" evidence="2">
    <location>
        <begin position="153"/>
        <end position="303"/>
    </location>
</feature>
<dbReference type="Pfam" id="PF02769">
    <property type="entry name" value="AIRS_C"/>
    <property type="match status" value="1"/>
</dbReference>
<name>A0A381W305_9ZZZZ</name>
<proteinExistence type="inferred from homology"/>
<evidence type="ECO:0000259" key="1">
    <source>
        <dbReference type="Pfam" id="PF00586"/>
    </source>
</evidence>
<feature type="domain" description="PurM-like N-terminal" evidence="1">
    <location>
        <begin position="29"/>
        <end position="128"/>
    </location>
</feature>
<dbReference type="InterPro" id="IPR036676">
    <property type="entry name" value="PurM-like_C_sf"/>
</dbReference>
<dbReference type="PANTHER" id="PTHR30270:SF0">
    <property type="entry name" value="THIAMINE-MONOPHOSPHATE KINASE"/>
    <property type="match status" value="1"/>
</dbReference>
<dbReference type="Gene3D" id="3.90.650.10">
    <property type="entry name" value="PurM-like C-terminal domain"/>
    <property type="match status" value="1"/>
</dbReference>
<dbReference type="InterPro" id="IPR006283">
    <property type="entry name" value="ThiL-like"/>
</dbReference>
<dbReference type="GO" id="GO:0009228">
    <property type="term" value="P:thiamine biosynthetic process"/>
    <property type="evidence" value="ECO:0007669"/>
    <property type="project" value="InterPro"/>
</dbReference>
<evidence type="ECO:0000259" key="2">
    <source>
        <dbReference type="Pfam" id="PF02769"/>
    </source>
</evidence>
<dbReference type="AlphaFoldDB" id="A0A381W305"/>
<dbReference type="Pfam" id="PF00586">
    <property type="entry name" value="AIRS"/>
    <property type="match status" value="1"/>
</dbReference>
<reference evidence="3" key="1">
    <citation type="submission" date="2018-05" db="EMBL/GenBank/DDBJ databases">
        <authorList>
            <person name="Lanie J.A."/>
            <person name="Ng W.-L."/>
            <person name="Kazmierczak K.M."/>
            <person name="Andrzejewski T.M."/>
            <person name="Davidsen T.M."/>
            <person name="Wayne K.J."/>
            <person name="Tettelin H."/>
            <person name="Glass J.I."/>
            <person name="Rusch D."/>
            <person name="Podicherti R."/>
            <person name="Tsui H.-C.T."/>
            <person name="Winkler M.E."/>
        </authorList>
    </citation>
    <scope>NUCLEOTIDE SEQUENCE</scope>
</reference>
<dbReference type="SUPFAM" id="SSF56042">
    <property type="entry name" value="PurM C-terminal domain-like"/>
    <property type="match status" value="1"/>
</dbReference>
<dbReference type="InterPro" id="IPR016188">
    <property type="entry name" value="PurM-like_N"/>
</dbReference>
<dbReference type="HAMAP" id="MF_02128">
    <property type="entry name" value="TMP_kinase"/>
    <property type="match status" value="1"/>
</dbReference>
<dbReference type="PIRSF" id="PIRSF005303">
    <property type="entry name" value="Thiam_monoph_kin"/>
    <property type="match status" value="1"/>
</dbReference>
<dbReference type="PANTHER" id="PTHR30270">
    <property type="entry name" value="THIAMINE-MONOPHOSPHATE KINASE"/>
    <property type="match status" value="1"/>
</dbReference>
<gene>
    <name evidence="3" type="ORF">METZ01_LOCUS99605</name>
</gene>